<feature type="domain" description="Fe2OG dioxygenase" evidence="7">
    <location>
        <begin position="127"/>
        <end position="226"/>
    </location>
</feature>
<comment type="caution">
    <text evidence="8">The sequence shown here is derived from an EMBL/GenBank/DDBJ whole genome shotgun (WGS) entry which is preliminary data.</text>
</comment>
<dbReference type="GO" id="GO:0051213">
    <property type="term" value="F:dioxygenase activity"/>
    <property type="evidence" value="ECO:0007669"/>
    <property type="project" value="UniProtKB-KW"/>
</dbReference>
<dbReference type="Proteomes" id="UP001151081">
    <property type="component" value="Unassembled WGS sequence"/>
</dbReference>
<evidence type="ECO:0000256" key="4">
    <source>
        <dbReference type="ARBA" id="ARBA00022964"/>
    </source>
</evidence>
<dbReference type="PROSITE" id="PS51471">
    <property type="entry name" value="FE2OG_OXY"/>
    <property type="match status" value="1"/>
</dbReference>
<name>A0A9X3XF20_9BACT</name>
<keyword evidence="5" id="KW-0560">Oxidoreductase</keyword>
<evidence type="ECO:0000256" key="2">
    <source>
        <dbReference type="ARBA" id="ARBA00022723"/>
    </source>
</evidence>
<proteinExistence type="predicted"/>
<keyword evidence="4" id="KW-0223">Dioxygenase</keyword>
<protein>
    <recommendedName>
        <fullName evidence="7">Fe2OG dioxygenase domain-containing protein</fullName>
    </recommendedName>
</protein>
<dbReference type="GO" id="GO:0016705">
    <property type="term" value="F:oxidoreductase activity, acting on paired donors, with incorporation or reduction of molecular oxygen"/>
    <property type="evidence" value="ECO:0007669"/>
    <property type="project" value="InterPro"/>
</dbReference>
<evidence type="ECO:0000259" key="7">
    <source>
        <dbReference type="PROSITE" id="PS51471"/>
    </source>
</evidence>
<reference evidence="8 9" key="1">
    <citation type="submission" date="2021-04" db="EMBL/GenBank/DDBJ databases">
        <title>Genome analysis of Polyangium sp.</title>
        <authorList>
            <person name="Li Y."/>
            <person name="Wang J."/>
        </authorList>
    </citation>
    <scope>NUCLEOTIDE SEQUENCE [LARGE SCALE GENOMIC DNA]</scope>
    <source>
        <strain evidence="8 9">SDU14</strain>
    </source>
</reference>
<dbReference type="EMBL" id="JAGTJJ010000045">
    <property type="protein sequence ID" value="MDC3986921.1"/>
    <property type="molecule type" value="Genomic_DNA"/>
</dbReference>
<dbReference type="AlphaFoldDB" id="A0A9X3XF20"/>
<dbReference type="Pfam" id="PF25238">
    <property type="entry name" value="OGFOD2-like"/>
    <property type="match status" value="1"/>
</dbReference>
<evidence type="ECO:0000313" key="8">
    <source>
        <dbReference type="EMBL" id="MDC3986921.1"/>
    </source>
</evidence>
<keyword evidence="2" id="KW-0479">Metal-binding</keyword>
<dbReference type="PANTHER" id="PTHR24014">
    <property type="entry name" value="2-OXOGLUTARATE AND IRON-DEPENDENT OXYGENASE DOMAIN-CONTAINING PROTEIN 2"/>
    <property type="match status" value="1"/>
</dbReference>
<evidence type="ECO:0000256" key="5">
    <source>
        <dbReference type="ARBA" id="ARBA00023002"/>
    </source>
</evidence>
<dbReference type="RefSeq" id="WP_272426496.1">
    <property type="nucleotide sequence ID" value="NZ_JAGTJJ010000045.1"/>
</dbReference>
<dbReference type="PANTHER" id="PTHR24014:SF4">
    <property type="entry name" value="2-OXOGLUTARATE AND IRON-DEPENDENT OXYGENASE DOMAIN-CONTAINING PROTEIN 2"/>
    <property type="match status" value="1"/>
</dbReference>
<evidence type="ECO:0000256" key="6">
    <source>
        <dbReference type="ARBA" id="ARBA00023004"/>
    </source>
</evidence>
<comment type="cofactor">
    <cofactor evidence="1">
        <name>L-ascorbate</name>
        <dbReference type="ChEBI" id="CHEBI:38290"/>
    </cofactor>
</comment>
<evidence type="ECO:0000256" key="1">
    <source>
        <dbReference type="ARBA" id="ARBA00001961"/>
    </source>
</evidence>
<keyword evidence="3" id="KW-0847">Vitamin C</keyword>
<dbReference type="GO" id="GO:0031418">
    <property type="term" value="F:L-ascorbic acid binding"/>
    <property type="evidence" value="ECO:0007669"/>
    <property type="project" value="UniProtKB-KW"/>
</dbReference>
<gene>
    <name evidence="8" type="ORF">KEG57_41005</name>
</gene>
<sequence length="250" mass="28381">MTRPSYSLRQTWLSDMTERCLDPAFVRAVQTGTHEAFEALATRPHPGVIEFPLLSAEYREALLREIHAFEHWCRHRRVGPVRPNSMNNQGVVLAELGLEGPMDELLYTWLSPLTKWAFPEHGGSSLDHQHSFVVEYAENGDTDLGFHVDDSEVTLNACLGLSFEGAEVYFRGVRCDAHREDPANDTEVWQWEPTAGRAILHAGAHRHGVNPLRSGRRVNLIVWARSVRHRRVHRAPHEGPTTWCPRCEAA</sequence>
<keyword evidence="9" id="KW-1185">Reference proteome</keyword>
<organism evidence="8 9">
    <name type="scientific">Polyangium jinanense</name>
    <dbReference type="NCBI Taxonomy" id="2829994"/>
    <lineage>
        <taxon>Bacteria</taxon>
        <taxon>Pseudomonadati</taxon>
        <taxon>Myxococcota</taxon>
        <taxon>Polyangia</taxon>
        <taxon>Polyangiales</taxon>
        <taxon>Polyangiaceae</taxon>
        <taxon>Polyangium</taxon>
    </lineage>
</organism>
<keyword evidence="6" id="KW-0408">Iron</keyword>
<evidence type="ECO:0000256" key="3">
    <source>
        <dbReference type="ARBA" id="ARBA00022896"/>
    </source>
</evidence>
<accession>A0A9X3XF20</accession>
<dbReference type="InterPro" id="IPR006620">
    <property type="entry name" value="Pro_4_hyd_alph"/>
</dbReference>
<dbReference type="SMART" id="SM00702">
    <property type="entry name" value="P4Hc"/>
    <property type="match status" value="1"/>
</dbReference>
<dbReference type="Gene3D" id="2.60.120.620">
    <property type="entry name" value="q2cbj1_9rhob like domain"/>
    <property type="match status" value="1"/>
</dbReference>
<dbReference type="InterPro" id="IPR005123">
    <property type="entry name" value="Oxoglu/Fe-dep_dioxygenase_dom"/>
</dbReference>
<evidence type="ECO:0000313" key="9">
    <source>
        <dbReference type="Proteomes" id="UP001151081"/>
    </source>
</evidence>
<dbReference type="GO" id="GO:0005506">
    <property type="term" value="F:iron ion binding"/>
    <property type="evidence" value="ECO:0007669"/>
    <property type="project" value="InterPro"/>
</dbReference>